<protein>
    <recommendedName>
        <fullName evidence="4">SPOR domain-containing protein</fullName>
    </recommendedName>
</protein>
<evidence type="ECO:0000313" key="3">
    <source>
        <dbReference type="Proteomes" id="UP001523262"/>
    </source>
</evidence>
<gene>
    <name evidence="2" type="ORF">NDK43_02695</name>
</gene>
<keyword evidence="1" id="KW-0472">Membrane</keyword>
<dbReference type="Proteomes" id="UP001523262">
    <property type="component" value="Unassembled WGS sequence"/>
</dbReference>
<keyword evidence="1" id="KW-0812">Transmembrane</keyword>
<dbReference type="EMBL" id="JAMQCR010000001">
    <property type="protein sequence ID" value="MCM2531506.1"/>
    <property type="molecule type" value="Genomic_DNA"/>
</dbReference>
<evidence type="ECO:0008006" key="4">
    <source>
        <dbReference type="Google" id="ProtNLM"/>
    </source>
</evidence>
<reference evidence="2 3" key="1">
    <citation type="submission" date="2022-06" db="EMBL/GenBank/DDBJ databases">
        <authorList>
            <person name="Jeon C.O."/>
        </authorList>
    </citation>
    <scope>NUCLEOTIDE SEQUENCE [LARGE SCALE GENOMIC DNA]</scope>
    <source>
        <strain evidence="2 3">KCTC 13943</strain>
    </source>
</reference>
<proteinExistence type="predicted"/>
<keyword evidence="3" id="KW-1185">Reference proteome</keyword>
<comment type="caution">
    <text evidence="2">The sequence shown here is derived from an EMBL/GenBank/DDBJ whole genome shotgun (WGS) entry which is preliminary data.</text>
</comment>
<feature type="transmembrane region" description="Helical" evidence="1">
    <location>
        <begin position="117"/>
        <end position="140"/>
    </location>
</feature>
<sequence length="362" mass="39180">MDKPKNGSTITIKLNGEKQTFIEESKEKELETGSDPVSPVITIDSNLSEADGFLEAAAAQESAEESFDWIIPESSDNDIEEYKIVNNQKSSKKGKVKIASISANSLKKKGGVAIKSTIISVVFAILLGTGFGFLMLKLVISGHNNKPATTTVSNVAVQNNTDTNTAKTDNSTTSATVKPINAFVVQGGVFSTKDAAKGTSDLMDAKGIPSEILAMNNKEYLFIGVTDSIETAKQLVSYYNDKGLDNVPYAKSISSKEKTVSDLTDAEMGFLESSLTIYQDLSKMTANALLTKTISSNSIKSSEGLLNKIESKKIKNEKVKNLKSDLTTAVEKVKAYQKSKTTKNLEEAQKKLLNFLTTYYSL</sequence>
<organism evidence="2 3">
    <name type="scientific">Neobacillus pocheonensis</name>
    <dbReference type="NCBI Taxonomy" id="363869"/>
    <lineage>
        <taxon>Bacteria</taxon>
        <taxon>Bacillati</taxon>
        <taxon>Bacillota</taxon>
        <taxon>Bacilli</taxon>
        <taxon>Bacillales</taxon>
        <taxon>Bacillaceae</taxon>
        <taxon>Neobacillus</taxon>
    </lineage>
</organism>
<name>A0ABT0W596_9BACI</name>
<accession>A0ABT0W596</accession>
<evidence type="ECO:0000313" key="2">
    <source>
        <dbReference type="EMBL" id="MCM2531506.1"/>
    </source>
</evidence>
<keyword evidence="1" id="KW-1133">Transmembrane helix</keyword>
<evidence type="ECO:0000256" key="1">
    <source>
        <dbReference type="SAM" id="Phobius"/>
    </source>
</evidence>